<evidence type="ECO:0000256" key="1">
    <source>
        <dbReference type="ARBA" id="ARBA00010088"/>
    </source>
</evidence>
<reference evidence="6" key="1">
    <citation type="submission" date="2022-10" db="EMBL/GenBank/DDBJ databases">
        <title>Culturing micro-colonial fungi from biological soil crusts in the Mojave desert and describing Neophaeococcomyces mojavensis, and introducing the new genera and species Taxawa tesnikishii.</title>
        <authorList>
            <person name="Kurbessoian T."/>
            <person name="Stajich J.E."/>
        </authorList>
    </citation>
    <scope>NUCLEOTIDE SEQUENCE</scope>
    <source>
        <strain evidence="6">TK_35</strain>
    </source>
</reference>
<dbReference type="Pfam" id="PF00561">
    <property type="entry name" value="Abhydrolase_1"/>
    <property type="match status" value="1"/>
</dbReference>
<dbReference type="SUPFAM" id="SSF53474">
    <property type="entry name" value="alpha/beta-Hydrolases"/>
    <property type="match status" value="1"/>
</dbReference>
<keyword evidence="3" id="KW-0732">Signal</keyword>
<comment type="caution">
    <text evidence="6">The sequence shown here is derived from an EMBL/GenBank/DDBJ whole genome shotgun (WGS) entry which is preliminary data.</text>
</comment>
<feature type="domain" description="AB hydrolase-1" evidence="4">
    <location>
        <begin position="112"/>
        <end position="243"/>
    </location>
</feature>
<protein>
    <recommendedName>
        <fullName evidence="8">AB hydrolase-1 domain-containing protein</fullName>
    </recommendedName>
</protein>
<dbReference type="Pfam" id="PF08386">
    <property type="entry name" value="Abhydrolase_4"/>
    <property type="match status" value="1"/>
</dbReference>
<evidence type="ECO:0000256" key="3">
    <source>
        <dbReference type="SAM" id="SignalP"/>
    </source>
</evidence>
<dbReference type="InterPro" id="IPR051601">
    <property type="entry name" value="Serine_prot/Carboxylest_S33"/>
</dbReference>
<dbReference type="Proteomes" id="UP001172681">
    <property type="component" value="Unassembled WGS sequence"/>
</dbReference>
<dbReference type="Gene3D" id="3.40.50.1820">
    <property type="entry name" value="alpha/beta hydrolase"/>
    <property type="match status" value="1"/>
</dbReference>
<organism evidence="6 7">
    <name type="scientific">Knufia peltigerae</name>
    <dbReference type="NCBI Taxonomy" id="1002370"/>
    <lineage>
        <taxon>Eukaryota</taxon>
        <taxon>Fungi</taxon>
        <taxon>Dikarya</taxon>
        <taxon>Ascomycota</taxon>
        <taxon>Pezizomycotina</taxon>
        <taxon>Eurotiomycetes</taxon>
        <taxon>Chaetothyriomycetidae</taxon>
        <taxon>Chaetothyriales</taxon>
        <taxon>Trichomeriaceae</taxon>
        <taxon>Knufia</taxon>
    </lineage>
</organism>
<dbReference type="AlphaFoldDB" id="A0AA38XXY0"/>
<keyword evidence="7" id="KW-1185">Reference proteome</keyword>
<dbReference type="InterPro" id="IPR013595">
    <property type="entry name" value="Pept_S33_TAP-like_C"/>
</dbReference>
<feature type="domain" description="Peptidase S33 tripeptidyl aminopeptidase-like C-terminal" evidence="5">
    <location>
        <begin position="404"/>
        <end position="503"/>
    </location>
</feature>
<dbReference type="InterPro" id="IPR029058">
    <property type="entry name" value="AB_hydrolase_fold"/>
</dbReference>
<dbReference type="EMBL" id="JAPDRN010000074">
    <property type="protein sequence ID" value="KAJ9628172.1"/>
    <property type="molecule type" value="Genomic_DNA"/>
</dbReference>
<evidence type="ECO:0000256" key="2">
    <source>
        <dbReference type="ARBA" id="ARBA00022801"/>
    </source>
</evidence>
<feature type="signal peptide" evidence="3">
    <location>
        <begin position="1"/>
        <end position="21"/>
    </location>
</feature>
<dbReference type="InterPro" id="IPR000073">
    <property type="entry name" value="AB_hydrolase_1"/>
</dbReference>
<sequence length="513" mass="55327">MHFHLNRAAILIIGASSLAVASPVRRQNNGTGSYEIKWKPCSNTTDIPNLDCGTLEVPMDWNNTGGSKIKLDVARLRTNGTNNLGSIFYNPGGPGGPARDTCAGLSQDPGDFSELLDHYDLICPDPRGVGPSTQVVCDEDLWASTPSYFVDDEASWEKILEFNKALGESCLNLTGPHMGFLDTASAAKDLDALRIAVGDDKFNYLGFSYGTQLGARYAELFPDHIGRMVLDGGVDPSLSEYESYVQGNWAMNDELVRFFEWCDYNSSCALHNSNSSDSTGNSSTAAIWDTLIARANETPIPAPGCAANATGGLAGTCKVNATGYDIIFKLENIFQRYANWPALSQAMKQATEGNATLLSVDFDPLAYANLAIGCLDNPTESTTYDEHVTLQNLGKAMFPHALGSSMQLQFATTCIGWPFKPRNPPHMFNSTAGDGLSPILIVNADHDPATGISEAVGLHRQIPNSIFLSRTGDGHTSYGADETLRDAMNAWLINGTMPAQNTVVVEDLDWVPT</sequence>
<dbReference type="GO" id="GO:0016787">
    <property type="term" value="F:hydrolase activity"/>
    <property type="evidence" value="ECO:0007669"/>
    <property type="project" value="UniProtKB-KW"/>
</dbReference>
<dbReference type="PANTHER" id="PTHR43248">
    <property type="entry name" value="2-SUCCINYL-6-HYDROXY-2,4-CYCLOHEXADIENE-1-CARBOXYLATE SYNTHASE"/>
    <property type="match status" value="1"/>
</dbReference>
<evidence type="ECO:0000259" key="4">
    <source>
        <dbReference type="Pfam" id="PF00561"/>
    </source>
</evidence>
<evidence type="ECO:0000313" key="6">
    <source>
        <dbReference type="EMBL" id="KAJ9628172.1"/>
    </source>
</evidence>
<dbReference type="PANTHER" id="PTHR43248:SF30">
    <property type="entry name" value="AB HYDROLASE-1 DOMAIN-CONTAINING PROTEIN"/>
    <property type="match status" value="1"/>
</dbReference>
<evidence type="ECO:0000259" key="5">
    <source>
        <dbReference type="Pfam" id="PF08386"/>
    </source>
</evidence>
<keyword evidence="2" id="KW-0378">Hydrolase</keyword>
<feature type="chain" id="PRO_5041284304" description="AB hydrolase-1 domain-containing protein" evidence="3">
    <location>
        <begin position="22"/>
        <end position="513"/>
    </location>
</feature>
<proteinExistence type="inferred from homology"/>
<name>A0AA38XXY0_9EURO</name>
<comment type="similarity">
    <text evidence="1">Belongs to the peptidase S33 family.</text>
</comment>
<evidence type="ECO:0008006" key="8">
    <source>
        <dbReference type="Google" id="ProtNLM"/>
    </source>
</evidence>
<accession>A0AA38XXY0</accession>
<gene>
    <name evidence="6" type="ORF">H2204_009432</name>
</gene>
<evidence type="ECO:0000313" key="7">
    <source>
        <dbReference type="Proteomes" id="UP001172681"/>
    </source>
</evidence>